<dbReference type="Gene3D" id="3.40.50.1390">
    <property type="entry name" value="Resolvase, N-terminal catalytic domain"/>
    <property type="match status" value="1"/>
</dbReference>
<dbReference type="EMBL" id="JAIQ01000025">
    <property type="protein sequence ID" value="KLE02368.1"/>
    <property type="molecule type" value="Genomic_DNA"/>
</dbReference>
<dbReference type="InterPro" id="IPR050639">
    <property type="entry name" value="SSR_resolvase"/>
</dbReference>
<dbReference type="InterPro" id="IPR006119">
    <property type="entry name" value="Resolv_N"/>
</dbReference>
<evidence type="ECO:0000256" key="5">
    <source>
        <dbReference type="PROSITE-ProRule" id="PRU10137"/>
    </source>
</evidence>
<organism evidence="7 8">
    <name type="scientific">Aliarcobacter butzleri L348</name>
    <dbReference type="NCBI Taxonomy" id="1447256"/>
    <lineage>
        <taxon>Bacteria</taxon>
        <taxon>Pseudomonadati</taxon>
        <taxon>Campylobacterota</taxon>
        <taxon>Epsilonproteobacteria</taxon>
        <taxon>Campylobacterales</taxon>
        <taxon>Arcobacteraceae</taxon>
        <taxon>Aliarcobacter</taxon>
    </lineage>
</organism>
<evidence type="ECO:0000256" key="3">
    <source>
        <dbReference type="ARBA" id="ARBA00023172"/>
    </source>
</evidence>
<evidence type="ECO:0000313" key="7">
    <source>
        <dbReference type="EMBL" id="KLE02368.1"/>
    </source>
</evidence>
<dbReference type="SMART" id="SM00857">
    <property type="entry name" value="Resolvase"/>
    <property type="match status" value="1"/>
</dbReference>
<feature type="domain" description="Resolvase/invertase-type recombinase catalytic" evidence="6">
    <location>
        <begin position="1"/>
        <end position="144"/>
    </location>
</feature>
<evidence type="ECO:0000256" key="2">
    <source>
        <dbReference type="ARBA" id="ARBA00023125"/>
    </source>
</evidence>
<dbReference type="PANTHER" id="PTHR30461">
    <property type="entry name" value="DNA-INVERTASE FROM LAMBDOID PROPHAGE"/>
    <property type="match status" value="1"/>
</dbReference>
<dbReference type="Proteomes" id="UP000035514">
    <property type="component" value="Unassembled WGS sequence"/>
</dbReference>
<keyword evidence="1" id="KW-0229">DNA integration</keyword>
<proteinExistence type="predicted"/>
<sequence length="210" mass="24135">MIIGYIRVSTEQQSTANQKHKILEFAQSHKILVDEFIEIEISSKRDQKARLIDELFMKMKKDDTLICTELSRLGRNMIEILNLIEKFNTAGIKLIFTNQPELSTNQNESLSKLLLAIYGYFAQTEREIISERTKQGLVAARASGQCLGRPKGAKNKTRVLDPFKDEIKKYLELKLAQTNILKIVNSFLEKPISLTALRYFIQNDKILSKI</sequence>
<dbReference type="AlphaFoldDB" id="A0A0G9KDR1"/>
<dbReference type="RefSeq" id="WP_052942996.1">
    <property type="nucleotide sequence ID" value="NZ_JAIQ01000025.1"/>
</dbReference>
<dbReference type="GO" id="GO:0015074">
    <property type="term" value="P:DNA integration"/>
    <property type="evidence" value="ECO:0007669"/>
    <property type="project" value="UniProtKB-KW"/>
</dbReference>
<evidence type="ECO:0000256" key="4">
    <source>
        <dbReference type="PIRSR" id="PIRSR606118-50"/>
    </source>
</evidence>
<reference evidence="7 8" key="1">
    <citation type="submission" date="2014-01" db="EMBL/GenBank/DDBJ databases">
        <title>Development of a Comparative Genomic Fingerprinting Assay for High Resolution Genotyping of Arcobacter butzleri.</title>
        <authorList>
            <person name="Webb A.L."/>
            <person name="Inglis G.D."/>
            <person name="Kruczkiewicz P."/>
            <person name="Selinger L.B."/>
            <person name="Taboada E.N."/>
        </authorList>
    </citation>
    <scope>NUCLEOTIDE SEQUENCE [LARGE SCALE GENOMIC DNA]</scope>
    <source>
        <strain evidence="7 8">L348</strain>
    </source>
</reference>
<name>A0A0G9KDR1_9BACT</name>
<dbReference type="PATRIC" id="fig|1447256.3.peg.170"/>
<dbReference type="SUPFAM" id="SSF53041">
    <property type="entry name" value="Resolvase-like"/>
    <property type="match status" value="1"/>
</dbReference>
<dbReference type="InterPro" id="IPR036162">
    <property type="entry name" value="Resolvase-like_N_sf"/>
</dbReference>
<evidence type="ECO:0000256" key="1">
    <source>
        <dbReference type="ARBA" id="ARBA00022908"/>
    </source>
</evidence>
<dbReference type="GO" id="GO:0000150">
    <property type="term" value="F:DNA strand exchange activity"/>
    <property type="evidence" value="ECO:0007669"/>
    <property type="project" value="InterPro"/>
</dbReference>
<evidence type="ECO:0000259" key="6">
    <source>
        <dbReference type="PROSITE" id="PS51736"/>
    </source>
</evidence>
<dbReference type="InterPro" id="IPR006118">
    <property type="entry name" value="Recombinase_CS"/>
</dbReference>
<protein>
    <recommendedName>
        <fullName evidence="6">Resolvase/invertase-type recombinase catalytic domain-containing protein</fullName>
    </recommendedName>
</protein>
<accession>A0A0G9KDR1</accession>
<feature type="active site" description="O-(5'-phospho-DNA)-serine intermediate" evidence="4 5">
    <location>
        <position position="9"/>
    </location>
</feature>
<dbReference type="CDD" id="cd03768">
    <property type="entry name" value="SR_ResInv"/>
    <property type="match status" value="1"/>
</dbReference>
<evidence type="ECO:0000313" key="8">
    <source>
        <dbReference type="Proteomes" id="UP000035514"/>
    </source>
</evidence>
<dbReference type="Pfam" id="PF00239">
    <property type="entry name" value="Resolvase"/>
    <property type="match status" value="1"/>
</dbReference>
<keyword evidence="3" id="KW-0233">DNA recombination</keyword>
<dbReference type="GO" id="GO:0003677">
    <property type="term" value="F:DNA binding"/>
    <property type="evidence" value="ECO:0007669"/>
    <property type="project" value="UniProtKB-KW"/>
</dbReference>
<gene>
    <name evidence="7" type="ORF">AA20_00870</name>
</gene>
<comment type="caution">
    <text evidence="7">The sequence shown here is derived from an EMBL/GenBank/DDBJ whole genome shotgun (WGS) entry which is preliminary data.</text>
</comment>
<dbReference type="PROSITE" id="PS00397">
    <property type="entry name" value="RECOMBINASES_1"/>
    <property type="match status" value="1"/>
</dbReference>
<dbReference type="PROSITE" id="PS51736">
    <property type="entry name" value="RECOMBINASES_3"/>
    <property type="match status" value="1"/>
</dbReference>
<dbReference type="PANTHER" id="PTHR30461:SF19">
    <property type="entry name" value="SITE-SPECIFIC RECOMBINASE RESOLVASE FAMILY"/>
    <property type="match status" value="1"/>
</dbReference>
<keyword evidence="2" id="KW-0238">DNA-binding</keyword>